<name>A0A3N1Y2V2_9FIRM</name>
<dbReference type="InterPro" id="IPR004089">
    <property type="entry name" value="MCPsignal_dom"/>
</dbReference>
<dbReference type="PRINTS" id="PR00260">
    <property type="entry name" value="CHEMTRNSDUCR"/>
</dbReference>
<evidence type="ECO:0000256" key="2">
    <source>
        <dbReference type="ARBA" id="ARBA00029447"/>
    </source>
</evidence>
<feature type="transmembrane region" description="Helical" evidence="4">
    <location>
        <begin position="21"/>
        <end position="49"/>
    </location>
</feature>
<dbReference type="GO" id="GO:0007165">
    <property type="term" value="P:signal transduction"/>
    <property type="evidence" value="ECO:0007669"/>
    <property type="project" value="UniProtKB-KW"/>
</dbReference>
<evidence type="ECO:0000259" key="5">
    <source>
        <dbReference type="PROSITE" id="PS50111"/>
    </source>
</evidence>
<feature type="transmembrane region" description="Helical" evidence="4">
    <location>
        <begin position="194"/>
        <end position="214"/>
    </location>
</feature>
<dbReference type="AlphaFoldDB" id="A0A3N1Y2V2"/>
<keyword evidence="4" id="KW-0812">Transmembrane</keyword>
<keyword evidence="1" id="KW-0145">Chemotaxis</keyword>
<dbReference type="PROSITE" id="PS50885">
    <property type="entry name" value="HAMP"/>
    <property type="match status" value="1"/>
</dbReference>
<keyword evidence="3" id="KW-0807">Transducer</keyword>
<keyword evidence="4" id="KW-0472">Membrane</keyword>
<dbReference type="Pfam" id="PF00672">
    <property type="entry name" value="HAMP"/>
    <property type="match status" value="1"/>
</dbReference>
<evidence type="ECO:0000259" key="6">
    <source>
        <dbReference type="PROSITE" id="PS50885"/>
    </source>
</evidence>
<keyword evidence="4" id="KW-1133">Transmembrane helix</keyword>
<dbReference type="SMART" id="SM00283">
    <property type="entry name" value="MA"/>
    <property type="match status" value="1"/>
</dbReference>
<evidence type="ECO:0000256" key="4">
    <source>
        <dbReference type="SAM" id="Phobius"/>
    </source>
</evidence>
<dbReference type="PROSITE" id="PS50111">
    <property type="entry name" value="CHEMOTAXIS_TRANSDUC_2"/>
    <property type="match status" value="1"/>
</dbReference>
<dbReference type="GO" id="GO:0004888">
    <property type="term" value="F:transmembrane signaling receptor activity"/>
    <property type="evidence" value="ECO:0007669"/>
    <property type="project" value="InterPro"/>
</dbReference>
<dbReference type="RefSeq" id="WP_170164218.1">
    <property type="nucleotide sequence ID" value="NZ_RJVG01000001.1"/>
</dbReference>
<keyword evidence="8" id="KW-1185">Reference proteome</keyword>
<sequence length="572" mass="62192">MRKIRLLKKEKKQEKSSKNSIRYKIQGGFISLSLIVMTTGIIGILSLIYTNINYSKAIEQYGFSQGYVGELGMEFNNARNITRDIISSQSIIILNESATKIAKSEKKIKKQLNLVKSVSKSKESIELINKLESLIGEFTPQKDELILLSKNAQKDAAYVMLQEKTDPIAEEISKTISELLELNVKLSRSAMTRAGAVAAAIILFVIVFIIFSVFHGLKVAKKVSGSICDPLKELVNAAHEIAKGNLELEISSESNDEMGQLSQSFREMNRNFKQYINEIDQVTSDMAKQNYNTYITSEFTGNFAVIKSSINNIIDIINTALKEINVSTLKVAAGSAQVAKGAGALAEGSAEQASVVEELVATISEVSDKVTKNAENAYSADVISDKTSQLVEQGNQQMKHMVDAIQEINTNTNEIQTIIKSIENISSQTNLLSLNAAIEAARAGEAGKGFAVVASEVGSLAEQSAQATRNTAVLIEKCIVATEKGVKIVNETAESLNLIVNGTLDAKRIISEIAQGSNKQAESLEEIVRGIDHVSDVIQANSVVSEESSATAKELTIQVDLLQKMTGQFILK</sequence>
<dbReference type="Pfam" id="PF12729">
    <property type="entry name" value="4HB_MCP_1"/>
    <property type="match status" value="1"/>
</dbReference>
<dbReference type="GO" id="GO:0006935">
    <property type="term" value="P:chemotaxis"/>
    <property type="evidence" value="ECO:0007669"/>
    <property type="project" value="UniProtKB-KW"/>
</dbReference>
<dbReference type="SMART" id="SM00304">
    <property type="entry name" value="HAMP"/>
    <property type="match status" value="1"/>
</dbReference>
<dbReference type="CDD" id="cd06225">
    <property type="entry name" value="HAMP"/>
    <property type="match status" value="1"/>
</dbReference>
<dbReference type="GO" id="GO:0005886">
    <property type="term" value="C:plasma membrane"/>
    <property type="evidence" value="ECO:0007669"/>
    <property type="project" value="TreeGrafter"/>
</dbReference>
<gene>
    <name evidence="7" type="ORF">EDD66_101502</name>
</gene>
<feature type="domain" description="HAMP" evidence="6">
    <location>
        <begin position="225"/>
        <end position="277"/>
    </location>
</feature>
<dbReference type="InterPro" id="IPR024478">
    <property type="entry name" value="HlyB_4HB_MCP"/>
</dbReference>
<dbReference type="Gene3D" id="1.10.287.950">
    <property type="entry name" value="Methyl-accepting chemotaxis protein"/>
    <property type="match status" value="1"/>
</dbReference>
<dbReference type="InterPro" id="IPR003660">
    <property type="entry name" value="HAMP_dom"/>
</dbReference>
<dbReference type="Proteomes" id="UP000273083">
    <property type="component" value="Unassembled WGS sequence"/>
</dbReference>
<organism evidence="7 8">
    <name type="scientific">Mobilisporobacter senegalensis</name>
    <dbReference type="NCBI Taxonomy" id="1329262"/>
    <lineage>
        <taxon>Bacteria</taxon>
        <taxon>Bacillati</taxon>
        <taxon>Bacillota</taxon>
        <taxon>Clostridia</taxon>
        <taxon>Lachnospirales</taxon>
        <taxon>Lachnospiraceae</taxon>
        <taxon>Mobilisporobacter</taxon>
    </lineage>
</organism>
<feature type="domain" description="Methyl-accepting transducer" evidence="5">
    <location>
        <begin position="327"/>
        <end position="556"/>
    </location>
</feature>
<dbReference type="EMBL" id="RJVG01000001">
    <property type="protein sequence ID" value="ROR31882.1"/>
    <property type="molecule type" value="Genomic_DNA"/>
</dbReference>
<accession>A0A3N1Y2V2</accession>
<dbReference type="InterPro" id="IPR051310">
    <property type="entry name" value="MCP_chemotaxis"/>
</dbReference>
<comment type="similarity">
    <text evidence="2">Belongs to the methyl-accepting chemotaxis (MCP) protein family.</text>
</comment>
<proteinExistence type="inferred from homology"/>
<evidence type="ECO:0000256" key="1">
    <source>
        <dbReference type="ARBA" id="ARBA00022500"/>
    </source>
</evidence>
<dbReference type="PANTHER" id="PTHR43531:SF11">
    <property type="entry name" value="METHYL-ACCEPTING CHEMOTAXIS PROTEIN 3"/>
    <property type="match status" value="1"/>
</dbReference>
<dbReference type="PANTHER" id="PTHR43531">
    <property type="entry name" value="PROTEIN ICFG"/>
    <property type="match status" value="1"/>
</dbReference>
<dbReference type="Pfam" id="PF00015">
    <property type="entry name" value="MCPsignal"/>
    <property type="match status" value="1"/>
</dbReference>
<dbReference type="Gene3D" id="6.10.340.10">
    <property type="match status" value="1"/>
</dbReference>
<evidence type="ECO:0000313" key="7">
    <source>
        <dbReference type="EMBL" id="ROR31882.1"/>
    </source>
</evidence>
<protein>
    <submittedName>
        <fullName evidence="7">Methyl-accepting chemotaxis protein</fullName>
    </submittedName>
</protein>
<reference evidence="7 8" key="1">
    <citation type="submission" date="2018-11" db="EMBL/GenBank/DDBJ databases">
        <title>Genomic Encyclopedia of Type Strains, Phase IV (KMG-IV): sequencing the most valuable type-strain genomes for metagenomic binning, comparative biology and taxonomic classification.</title>
        <authorList>
            <person name="Goeker M."/>
        </authorList>
    </citation>
    <scope>NUCLEOTIDE SEQUENCE [LARGE SCALE GENOMIC DNA]</scope>
    <source>
        <strain evidence="7 8">DSM 26537</strain>
    </source>
</reference>
<dbReference type="SUPFAM" id="SSF58104">
    <property type="entry name" value="Methyl-accepting chemotaxis protein (MCP) signaling domain"/>
    <property type="match status" value="1"/>
</dbReference>
<comment type="caution">
    <text evidence="7">The sequence shown here is derived from an EMBL/GenBank/DDBJ whole genome shotgun (WGS) entry which is preliminary data.</text>
</comment>
<evidence type="ECO:0000256" key="3">
    <source>
        <dbReference type="PROSITE-ProRule" id="PRU00284"/>
    </source>
</evidence>
<evidence type="ECO:0000313" key="8">
    <source>
        <dbReference type="Proteomes" id="UP000273083"/>
    </source>
</evidence>
<dbReference type="InterPro" id="IPR004090">
    <property type="entry name" value="Chemotax_Me-accpt_rcpt"/>
</dbReference>